<organism evidence="1 3">
    <name type="scientific">Rotaria magnacalcarata</name>
    <dbReference type="NCBI Taxonomy" id="392030"/>
    <lineage>
        <taxon>Eukaryota</taxon>
        <taxon>Metazoa</taxon>
        <taxon>Spiralia</taxon>
        <taxon>Gnathifera</taxon>
        <taxon>Rotifera</taxon>
        <taxon>Eurotatoria</taxon>
        <taxon>Bdelloidea</taxon>
        <taxon>Philodinida</taxon>
        <taxon>Philodinidae</taxon>
        <taxon>Rotaria</taxon>
    </lineage>
</organism>
<feature type="non-terminal residue" evidence="1">
    <location>
        <position position="1"/>
    </location>
</feature>
<evidence type="ECO:0000313" key="2">
    <source>
        <dbReference type="EMBL" id="CAF5172593.1"/>
    </source>
</evidence>
<proteinExistence type="predicted"/>
<reference evidence="1" key="1">
    <citation type="submission" date="2021-02" db="EMBL/GenBank/DDBJ databases">
        <authorList>
            <person name="Nowell W R."/>
        </authorList>
    </citation>
    <scope>NUCLEOTIDE SEQUENCE</scope>
</reference>
<sequence length="99" mass="11994">ERVSRRTRHHQIYLNQKQDEKFYQNLNNLVGQYEQTRLRLKASVKLEKQRKDVLNITIEHISNDRKRHSLSINTKQIKQKNIQKLPKINPTEQYTNSKI</sequence>
<evidence type="ECO:0000313" key="1">
    <source>
        <dbReference type="EMBL" id="CAF4192921.1"/>
    </source>
</evidence>
<dbReference type="Proteomes" id="UP000681967">
    <property type="component" value="Unassembled WGS sequence"/>
</dbReference>
<comment type="caution">
    <text evidence="1">The sequence shown here is derived from an EMBL/GenBank/DDBJ whole genome shotgun (WGS) entry which is preliminary data.</text>
</comment>
<protein>
    <submittedName>
        <fullName evidence="1">Uncharacterized protein</fullName>
    </submittedName>
</protein>
<accession>A0A8S2RY43</accession>
<dbReference type="EMBL" id="CAJOBH010283136">
    <property type="protein sequence ID" value="CAF5172593.1"/>
    <property type="molecule type" value="Genomic_DNA"/>
</dbReference>
<gene>
    <name evidence="2" type="ORF">BYL167_LOCUS77595</name>
    <name evidence="1" type="ORF">GIL414_LOCUS21286</name>
</gene>
<name>A0A8S2RY43_9BILA</name>
<dbReference type="Proteomes" id="UP000681720">
    <property type="component" value="Unassembled WGS sequence"/>
</dbReference>
<evidence type="ECO:0000313" key="3">
    <source>
        <dbReference type="Proteomes" id="UP000681720"/>
    </source>
</evidence>
<dbReference type="EMBL" id="CAJOBJ010017461">
    <property type="protein sequence ID" value="CAF4192921.1"/>
    <property type="molecule type" value="Genomic_DNA"/>
</dbReference>
<dbReference type="AlphaFoldDB" id="A0A8S2RY43"/>